<keyword evidence="1" id="KW-0805">Transcription regulation</keyword>
<dbReference type="Gene3D" id="1.10.10.60">
    <property type="entry name" value="Homeodomain-like"/>
    <property type="match status" value="1"/>
</dbReference>
<evidence type="ECO:0000256" key="1">
    <source>
        <dbReference type="ARBA" id="ARBA00023015"/>
    </source>
</evidence>
<dbReference type="Gene3D" id="1.10.357.10">
    <property type="entry name" value="Tetracycline Repressor, domain 2"/>
    <property type="match status" value="1"/>
</dbReference>
<dbReference type="AlphaFoldDB" id="A0A7W9KP48"/>
<sequence>MTEPMGPRERKKLAAMGALREAAFELFARQGFEQTSVDDIAARAEVSRASFFRYFKAKEDVLNFDDEQRRAAFAEELRARGGEPVLAALKAAVKAHVAGMDEPTRARTVEYARLMTGSRTLLGQAYEIRSEWLRLVETHLRTRLADREDANLTAPLLAELTVSVLETAVRLVAADPGQDFDRIVDHGFDLIDYA</sequence>
<gene>
    <name evidence="6" type="ORF">BJ998_007059</name>
</gene>
<dbReference type="InterPro" id="IPR023772">
    <property type="entry name" value="DNA-bd_HTH_TetR-type_CS"/>
</dbReference>
<dbReference type="InterPro" id="IPR009057">
    <property type="entry name" value="Homeodomain-like_sf"/>
</dbReference>
<reference evidence="6 7" key="1">
    <citation type="submission" date="2020-08" db="EMBL/GenBank/DDBJ databases">
        <title>Sequencing the genomes of 1000 actinobacteria strains.</title>
        <authorList>
            <person name="Klenk H.-P."/>
        </authorList>
    </citation>
    <scope>NUCLEOTIDE SEQUENCE [LARGE SCALE GENOMIC DNA]</scope>
    <source>
        <strain evidence="6 7">DSM 43851</strain>
    </source>
</reference>
<dbReference type="GO" id="GO:0000976">
    <property type="term" value="F:transcription cis-regulatory region binding"/>
    <property type="evidence" value="ECO:0007669"/>
    <property type="project" value="TreeGrafter"/>
</dbReference>
<proteinExistence type="predicted"/>
<feature type="DNA-binding region" description="H-T-H motif" evidence="4">
    <location>
        <begin position="36"/>
        <end position="55"/>
    </location>
</feature>
<dbReference type="SUPFAM" id="SSF46689">
    <property type="entry name" value="Homeodomain-like"/>
    <property type="match status" value="1"/>
</dbReference>
<name>A0A7W9KP48_9PSEU</name>
<dbReference type="GO" id="GO:0003700">
    <property type="term" value="F:DNA-binding transcription factor activity"/>
    <property type="evidence" value="ECO:0007669"/>
    <property type="project" value="TreeGrafter"/>
</dbReference>
<evidence type="ECO:0000259" key="5">
    <source>
        <dbReference type="PROSITE" id="PS50977"/>
    </source>
</evidence>
<dbReference type="PANTHER" id="PTHR30055:SF238">
    <property type="entry name" value="MYCOFACTOCIN BIOSYNTHESIS TRANSCRIPTIONAL REGULATOR MFTR-RELATED"/>
    <property type="match status" value="1"/>
</dbReference>
<dbReference type="RefSeq" id="WP_184867603.1">
    <property type="nucleotide sequence ID" value="NZ_JACHIR010000001.1"/>
</dbReference>
<dbReference type="Proteomes" id="UP000585638">
    <property type="component" value="Unassembled WGS sequence"/>
</dbReference>
<organism evidence="6 7">
    <name type="scientific">Kutzneria kofuensis</name>
    <dbReference type="NCBI Taxonomy" id="103725"/>
    <lineage>
        <taxon>Bacteria</taxon>
        <taxon>Bacillati</taxon>
        <taxon>Actinomycetota</taxon>
        <taxon>Actinomycetes</taxon>
        <taxon>Pseudonocardiales</taxon>
        <taxon>Pseudonocardiaceae</taxon>
        <taxon>Kutzneria</taxon>
    </lineage>
</organism>
<comment type="caution">
    <text evidence="6">The sequence shown here is derived from an EMBL/GenBank/DDBJ whole genome shotgun (WGS) entry which is preliminary data.</text>
</comment>
<dbReference type="PROSITE" id="PS50977">
    <property type="entry name" value="HTH_TETR_2"/>
    <property type="match status" value="1"/>
</dbReference>
<dbReference type="EMBL" id="JACHIR010000001">
    <property type="protein sequence ID" value="MBB5895863.1"/>
    <property type="molecule type" value="Genomic_DNA"/>
</dbReference>
<dbReference type="Pfam" id="PF00440">
    <property type="entry name" value="TetR_N"/>
    <property type="match status" value="1"/>
</dbReference>
<dbReference type="PANTHER" id="PTHR30055">
    <property type="entry name" value="HTH-TYPE TRANSCRIPTIONAL REGULATOR RUTR"/>
    <property type="match status" value="1"/>
</dbReference>
<dbReference type="PROSITE" id="PS01081">
    <property type="entry name" value="HTH_TETR_1"/>
    <property type="match status" value="1"/>
</dbReference>
<protein>
    <submittedName>
        <fullName evidence="6">AcrR family transcriptional regulator</fullName>
    </submittedName>
</protein>
<keyword evidence="3" id="KW-0804">Transcription</keyword>
<keyword evidence="7" id="KW-1185">Reference proteome</keyword>
<feature type="domain" description="HTH tetR-type" evidence="5">
    <location>
        <begin position="13"/>
        <end position="73"/>
    </location>
</feature>
<accession>A0A7W9KP48</accession>
<dbReference type="InterPro" id="IPR001647">
    <property type="entry name" value="HTH_TetR"/>
</dbReference>
<dbReference type="InterPro" id="IPR050109">
    <property type="entry name" value="HTH-type_TetR-like_transc_reg"/>
</dbReference>
<evidence type="ECO:0000256" key="4">
    <source>
        <dbReference type="PROSITE-ProRule" id="PRU00335"/>
    </source>
</evidence>
<evidence type="ECO:0000256" key="3">
    <source>
        <dbReference type="ARBA" id="ARBA00023163"/>
    </source>
</evidence>
<dbReference type="PRINTS" id="PR00455">
    <property type="entry name" value="HTHTETR"/>
</dbReference>
<keyword evidence="2 4" id="KW-0238">DNA-binding</keyword>
<evidence type="ECO:0000313" key="6">
    <source>
        <dbReference type="EMBL" id="MBB5895863.1"/>
    </source>
</evidence>
<evidence type="ECO:0000256" key="2">
    <source>
        <dbReference type="ARBA" id="ARBA00023125"/>
    </source>
</evidence>
<evidence type="ECO:0000313" key="7">
    <source>
        <dbReference type="Proteomes" id="UP000585638"/>
    </source>
</evidence>